<name>A0A1C7FHW1_9VIBR</name>
<proteinExistence type="predicted"/>
<gene>
    <name evidence="1" type="ORF">VSVS05_04451</name>
</gene>
<dbReference type="RefSeq" id="WP_065546944.1">
    <property type="nucleotide sequence ID" value="NZ_CP016416.1"/>
</dbReference>
<reference evidence="1 2" key="1">
    <citation type="submission" date="2016-07" db="EMBL/GenBank/DDBJ databases">
        <title>Genome sequencing of Vibrio scophthalmi strain VS-05, an isolated from Paralichthys olivaceus.</title>
        <authorList>
            <person name="Han H.-J."/>
        </authorList>
    </citation>
    <scope>NUCLEOTIDE SEQUENCE [LARGE SCALE GENOMIC DNA]</scope>
    <source>
        <strain evidence="1 2">VS-05</strain>
        <plasmid evidence="2">pvs127</plasmid>
    </source>
</reference>
<dbReference type="EMBL" id="CP016416">
    <property type="protein sequence ID" value="ANU39486.1"/>
    <property type="molecule type" value="Genomic_DNA"/>
</dbReference>
<keyword evidence="1" id="KW-0614">Plasmid</keyword>
<accession>A0A1C7FHW1</accession>
<organism evidence="1 2">
    <name type="scientific">Vibrio scophthalmi</name>
    <dbReference type="NCBI Taxonomy" id="45658"/>
    <lineage>
        <taxon>Bacteria</taxon>
        <taxon>Pseudomonadati</taxon>
        <taxon>Pseudomonadota</taxon>
        <taxon>Gammaproteobacteria</taxon>
        <taxon>Vibrionales</taxon>
        <taxon>Vibrionaceae</taxon>
        <taxon>Vibrio</taxon>
    </lineage>
</organism>
<keyword evidence="2" id="KW-1185">Reference proteome</keyword>
<dbReference type="AlphaFoldDB" id="A0A1C7FHW1"/>
<protein>
    <submittedName>
        <fullName evidence="1">Uncharacterized protein</fullName>
    </submittedName>
</protein>
<sequence>MTSFKQRIAYLVEVGELPRQSVCFQFLMLLYLAHKGLSDETVRNVDFEGAQYYESLSLRECMANAKSASNAHKGIHALYDSGFIEKLVIDSSGQKVVTDKFSRNAVTIYWRLSLKGLALFS</sequence>
<evidence type="ECO:0000313" key="1">
    <source>
        <dbReference type="EMBL" id="ANU39486.1"/>
    </source>
</evidence>
<dbReference type="Proteomes" id="UP000092528">
    <property type="component" value="Plasmid pVS127"/>
</dbReference>
<geneLocation type="plasmid" evidence="2">
    <name>pvs127</name>
</geneLocation>
<evidence type="ECO:0000313" key="2">
    <source>
        <dbReference type="Proteomes" id="UP000092528"/>
    </source>
</evidence>